<name>A0A1G1Y2T3_9BACT</name>
<evidence type="ECO:0000313" key="8">
    <source>
        <dbReference type="Proteomes" id="UP000178432"/>
    </source>
</evidence>
<dbReference type="InterPro" id="IPR059100">
    <property type="entry name" value="TSP3_bac"/>
</dbReference>
<comment type="caution">
    <text evidence="7">The sequence shown here is derived from an EMBL/GenBank/DDBJ whole genome shotgun (WGS) entry which is preliminary data.</text>
</comment>
<feature type="compositionally biased region" description="Basic and acidic residues" evidence="5">
    <location>
        <begin position="273"/>
        <end position="283"/>
    </location>
</feature>
<keyword evidence="2" id="KW-0964">Secreted</keyword>
<dbReference type="PANTHER" id="PTHR37467:SF1">
    <property type="entry name" value="EXPORTED CALCIUM-BINDING GLYCOPROTEIN"/>
    <property type="match status" value="1"/>
</dbReference>
<dbReference type="Proteomes" id="UP000178432">
    <property type="component" value="Unassembled WGS sequence"/>
</dbReference>
<dbReference type="PANTHER" id="PTHR37467">
    <property type="entry name" value="EXPORTED CALCIUM-BINDING GLYCOPROTEIN-RELATED"/>
    <property type="match status" value="1"/>
</dbReference>
<organism evidence="7 8">
    <name type="scientific">Candidatus Buchananbacteria bacterium RIFCSPHIGHO2_01_FULL_46_12</name>
    <dbReference type="NCBI Taxonomy" id="1797536"/>
    <lineage>
        <taxon>Bacteria</taxon>
        <taxon>Candidatus Buchananiibacteriota</taxon>
    </lineage>
</organism>
<dbReference type="Gene3D" id="3.90.182.10">
    <property type="entry name" value="Toxin - Anthrax Protective Antigen,domain 1"/>
    <property type="match status" value="1"/>
</dbReference>
<dbReference type="EMBL" id="MHIF01000064">
    <property type="protein sequence ID" value="OGY46126.1"/>
    <property type="molecule type" value="Genomic_DNA"/>
</dbReference>
<feature type="compositionally biased region" description="Polar residues" evidence="5">
    <location>
        <begin position="1"/>
        <end position="16"/>
    </location>
</feature>
<evidence type="ECO:0000256" key="4">
    <source>
        <dbReference type="ARBA" id="ARBA00022837"/>
    </source>
</evidence>
<keyword evidence="6" id="KW-1133">Transmembrane helix</keyword>
<evidence type="ECO:0000256" key="6">
    <source>
        <dbReference type="SAM" id="Phobius"/>
    </source>
</evidence>
<keyword evidence="3" id="KW-0732">Signal</keyword>
<keyword evidence="6" id="KW-0812">Transmembrane</keyword>
<proteinExistence type="predicted"/>
<evidence type="ECO:0000256" key="3">
    <source>
        <dbReference type="ARBA" id="ARBA00022729"/>
    </source>
</evidence>
<feature type="transmembrane region" description="Helical" evidence="6">
    <location>
        <begin position="169"/>
        <end position="191"/>
    </location>
</feature>
<feature type="compositionally biased region" description="Pro residues" evidence="5">
    <location>
        <begin position="76"/>
        <end position="93"/>
    </location>
</feature>
<gene>
    <name evidence="7" type="ORF">A2663_03875</name>
</gene>
<reference evidence="7 8" key="1">
    <citation type="journal article" date="2016" name="Nat. Commun.">
        <title>Thousands of microbial genomes shed light on interconnected biogeochemical processes in an aquifer system.</title>
        <authorList>
            <person name="Anantharaman K."/>
            <person name="Brown C.T."/>
            <person name="Hug L.A."/>
            <person name="Sharon I."/>
            <person name="Castelle C.J."/>
            <person name="Probst A.J."/>
            <person name="Thomas B.C."/>
            <person name="Singh A."/>
            <person name="Wilkins M.J."/>
            <person name="Karaoz U."/>
            <person name="Brodie E.L."/>
            <person name="Williams K.H."/>
            <person name="Hubbard S.S."/>
            <person name="Banfield J.F."/>
        </authorList>
    </citation>
    <scope>NUCLEOTIDE SEQUENCE [LARGE SCALE GENOMIC DNA]</scope>
</reference>
<keyword evidence="6" id="KW-0472">Membrane</keyword>
<feature type="region of interest" description="Disordered" evidence="5">
    <location>
        <begin position="1"/>
        <end position="100"/>
    </location>
</feature>
<sequence>MFDDQPTNQNQSNNNAGGMPASAPRSDSGLRRGEPPLPPRRPAFSPQSGTSAGRPLAETSDKKQATSGEGFAFSPRPVPPVSPAPSGLTPPAPQREARMSQEVEDILGEIDAVEPMVKGPAVRPSIVPGPSSAAPAAVSDKRPAFAFQASAGRQAARDKEPLLSRSKKVIIMLGVVVLAGGAMAAGGWYGYQLLTKPKLVNTNINTNLNANANANLNTNTNTNLNTNAGGEVNLNTNMPPPEPLDTDRDGLTDEEEALYGTDINNADTDNDTLTDRDEAKVFKTDPNNADTDGDTYLDGAEVRAGYDPKGPGKLLEIQ</sequence>
<dbReference type="InterPro" id="IPR053180">
    <property type="entry name" value="Ca-binding_acidic-repeat"/>
</dbReference>
<evidence type="ECO:0008006" key="9">
    <source>
        <dbReference type="Google" id="ProtNLM"/>
    </source>
</evidence>
<evidence type="ECO:0000256" key="1">
    <source>
        <dbReference type="ARBA" id="ARBA00004613"/>
    </source>
</evidence>
<feature type="region of interest" description="Disordered" evidence="5">
    <location>
        <begin position="226"/>
        <end position="318"/>
    </location>
</feature>
<dbReference type="Pfam" id="PF18884">
    <property type="entry name" value="TSP3_bac"/>
    <property type="match status" value="3"/>
</dbReference>
<protein>
    <recommendedName>
        <fullName evidence="9">EF-hand domain-containing protein</fullName>
    </recommendedName>
</protein>
<comment type="subcellular location">
    <subcellularLocation>
        <location evidence="1">Secreted</location>
    </subcellularLocation>
</comment>
<evidence type="ECO:0000313" key="7">
    <source>
        <dbReference type="EMBL" id="OGY46126.1"/>
    </source>
</evidence>
<accession>A0A1G1Y2T3</accession>
<evidence type="ECO:0000256" key="2">
    <source>
        <dbReference type="ARBA" id="ARBA00022525"/>
    </source>
</evidence>
<evidence type="ECO:0000256" key="5">
    <source>
        <dbReference type="SAM" id="MobiDB-lite"/>
    </source>
</evidence>
<dbReference type="AlphaFoldDB" id="A0A1G1Y2T3"/>
<keyword evidence="4" id="KW-0106">Calcium</keyword>